<evidence type="ECO:0000313" key="2">
    <source>
        <dbReference type="EMBL" id="SFQ06347.1"/>
    </source>
</evidence>
<dbReference type="SUPFAM" id="SSF52266">
    <property type="entry name" value="SGNH hydrolase"/>
    <property type="match status" value="1"/>
</dbReference>
<evidence type="ECO:0000256" key="1">
    <source>
        <dbReference type="SAM" id="MobiDB-lite"/>
    </source>
</evidence>
<keyword evidence="3" id="KW-1185">Reference proteome</keyword>
<dbReference type="Proteomes" id="UP000199136">
    <property type="component" value="Unassembled WGS sequence"/>
</dbReference>
<protein>
    <recommendedName>
        <fullName evidence="4">SGNH/GDSL hydrolase family protein</fullName>
    </recommendedName>
</protein>
<dbReference type="Gene3D" id="3.40.50.1110">
    <property type="entry name" value="SGNH hydrolase"/>
    <property type="match status" value="1"/>
</dbReference>
<evidence type="ECO:0000313" key="3">
    <source>
        <dbReference type="Proteomes" id="UP000199136"/>
    </source>
</evidence>
<proteinExistence type="predicted"/>
<dbReference type="RefSeq" id="WP_092479578.1">
    <property type="nucleotide sequence ID" value="NZ_FOXW01000001.1"/>
</dbReference>
<name>A0A1I5VG67_9LACT</name>
<sequence>MKKKGIVLVCLLFLLTVAVVFVGYSYSNKQQEKLIHATTASTTEETTEPAEKKEKEQAVDITTYEENRDSLSIVEYLNYIQTVEKETAIAFYGQLPENATWSTKAEEYLKEQVTGELTSSSLVSEEADSYELYITNTFNELAETNASVVFFMVPALGDQVRDISLGDSEDYLTRNVTSIKEVLPDALVVMVTPSPNSSGIEDYNSRMLDYIQYMENAKETAAANDWPVFDLHDLYMNKLEADNIDLTATLEEDGYSLNSQGEELMSELFIEELSKPIDTTSGREE</sequence>
<feature type="region of interest" description="Disordered" evidence="1">
    <location>
        <begin position="39"/>
        <end position="58"/>
    </location>
</feature>
<dbReference type="EMBL" id="FOXW01000001">
    <property type="protein sequence ID" value="SFQ06347.1"/>
    <property type="molecule type" value="Genomic_DNA"/>
</dbReference>
<organism evidence="2 3">
    <name type="scientific">Desemzia incerta</name>
    <dbReference type="NCBI Taxonomy" id="82801"/>
    <lineage>
        <taxon>Bacteria</taxon>
        <taxon>Bacillati</taxon>
        <taxon>Bacillota</taxon>
        <taxon>Bacilli</taxon>
        <taxon>Lactobacillales</taxon>
        <taxon>Carnobacteriaceae</taxon>
        <taxon>Desemzia</taxon>
    </lineage>
</organism>
<reference evidence="2 3" key="1">
    <citation type="submission" date="2016-10" db="EMBL/GenBank/DDBJ databases">
        <authorList>
            <person name="de Groot N.N."/>
        </authorList>
    </citation>
    <scope>NUCLEOTIDE SEQUENCE [LARGE SCALE GENOMIC DNA]</scope>
    <source>
        <strain evidence="2 3">DSM 20581</strain>
    </source>
</reference>
<gene>
    <name evidence="2" type="ORF">SAMN04488506_0526</name>
</gene>
<evidence type="ECO:0008006" key="4">
    <source>
        <dbReference type="Google" id="ProtNLM"/>
    </source>
</evidence>
<dbReference type="STRING" id="82801.SAMN04488506_0526"/>
<feature type="compositionally biased region" description="Basic and acidic residues" evidence="1">
    <location>
        <begin position="49"/>
        <end position="58"/>
    </location>
</feature>
<dbReference type="OrthoDB" id="2155748at2"/>
<dbReference type="AlphaFoldDB" id="A0A1I5VG67"/>
<accession>A0A1I5VG67</accession>
<dbReference type="InterPro" id="IPR036514">
    <property type="entry name" value="SGNH_hydro_sf"/>
</dbReference>